<name>A0A6C0D1V5_9ZZZZ</name>
<evidence type="ECO:0000313" key="2">
    <source>
        <dbReference type="EMBL" id="QHT10084.1"/>
    </source>
</evidence>
<reference evidence="2" key="1">
    <citation type="journal article" date="2020" name="Nature">
        <title>Giant virus diversity and host interactions through global metagenomics.</title>
        <authorList>
            <person name="Schulz F."/>
            <person name="Roux S."/>
            <person name="Paez-Espino D."/>
            <person name="Jungbluth S."/>
            <person name="Walsh D.A."/>
            <person name="Denef V.J."/>
            <person name="McMahon K.D."/>
            <person name="Konstantinidis K.T."/>
            <person name="Eloe-Fadrosh E.A."/>
            <person name="Kyrpides N.C."/>
            <person name="Woyke T."/>
        </authorList>
    </citation>
    <scope>NUCLEOTIDE SEQUENCE</scope>
    <source>
        <strain evidence="2">GVMAG-M-3300023174-104</strain>
    </source>
</reference>
<protein>
    <recommendedName>
        <fullName evidence="1">Prolyl 4-hydroxylase alpha subunit Fe(2+) 2OG dioxygenase domain-containing protein</fullName>
    </recommendedName>
</protein>
<dbReference type="InterPro" id="IPR044862">
    <property type="entry name" value="Pro_4_hyd_alph_FE2OG_OXY"/>
</dbReference>
<feature type="domain" description="Prolyl 4-hydroxylase alpha subunit Fe(2+) 2OG dioxygenase" evidence="1">
    <location>
        <begin position="132"/>
        <end position="229"/>
    </location>
</feature>
<proteinExistence type="predicted"/>
<dbReference type="Gene3D" id="2.60.120.620">
    <property type="entry name" value="q2cbj1_9rhob like domain"/>
    <property type="match status" value="1"/>
</dbReference>
<dbReference type="EMBL" id="MN739518">
    <property type="protein sequence ID" value="QHT10084.1"/>
    <property type="molecule type" value="Genomic_DNA"/>
</dbReference>
<accession>A0A6C0D1V5</accession>
<dbReference type="Pfam" id="PF13640">
    <property type="entry name" value="2OG-FeII_Oxy_3"/>
    <property type="match status" value="1"/>
</dbReference>
<sequence length="297" mass="34992">MGGNIKIDPPYLENLIGKGSPCIFGSWVKRLSKIRSEFKSAEPFESVVIDNFLNKEYAEQLYKVFPENFNDWYVYENPIEVKYAFDDINRLESPLRDYFYYLSTPDIVSLFSYISGIKELEYDEYLHGAGLHSHPRHGRLQIHLDYEKHPYSGKERRLNIILFLSKDWKEEWNGHNELWGSDLKKCIRKTAVKFNRAIIFKTNDISFHGLPEKIKCPPSLFRKSLAYYYVSPVESNYKSNEEGHVEKNYRKKAAFFPSLSEGDTPNPNMEKLCKIRNERLITKADIDELFPNWTKED</sequence>
<dbReference type="AlphaFoldDB" id="A0A6C0D1V5"/>
<evidence type="ECO:0000259" key="1">
    <source>
        <dbReference type="Pfam" id="PF13640"/>
    </source>
</evidence>
<organism evidence="2">
    <name type="scientific">viral metagenome</name>
    <dbReference type="NCBI Taxonomy" id="1070528"/>
    <lineage>
        <taxon>unclassified sequences</taxon>
        <taxon>metagenomes</taxon>
        <taxon>organismal metagenomes</taxon>
    </lineage>
</organism>